<keyword evidence="3" id="KW-1185">Reference proteome</keyword>
<dbReference type="STRING" id="1777144.AWB83_07004"/>
<accession>A0A158EBN8</accession>
<evidence type="ECO:0008006" key="4">
    <source>
        <dbReference type="Google" id="ProtNLM"/>
    </source>
</evidence>
<comment type="caution">
    <text evidence="2">The sequence shown here is derived from an EMBL/GenBank/DDBJ whole genome shotgun (WGS) entry which is preliminary data.</text>
</comment>
<proteinExistence type="predicted"/>
<protein>
    <recommendedName>
        <fullName evidence="4">Filamentous hemagglutinin outer membrane protein</fullName>
    </recommendedName>
</protein>
<dbReference type="AlphaFoldDB" id="A0A158EBN8"/>
<gene>
    <name evidence="2" type="ORF">AWB83_07004</name>
</gene>
<evidence type="ECO:0000313" key="2">
    <source>
        <dbReference type="EMBL" id="SAL04299.1"/>
    </source>
</evidence>
<sequence length="223" mass="21590">MHAAGAAMVAGLGGGSAIGGAAGAAIASIAANNLNRLSDGIADSAGGSDAAAALGNIVSNVIATGAGGVIAGNSGASSASNADRYNNQRHKKVDDRPGHENTAGNDVTDTHLNILPTAGGAISGDAQPETFTVGGGGAMPMPSASDDAPKAPIFNPDGAARAAKNGSNWSSGSLSDTVTRIAGSSPTVSYTDSGKTIYTNPNTGAAVVYDNAGNYYRVQNASG</sequence>
<reference evidence="2" key="1">
    <citation type="submission" date="2016-01" db="EMBL/GenBank/DDBJ databases">
        <authorList>
            <person name="Peeters C."/>
        </authorList>
    </citation>
    <scope>NUCLEOTIDE SEQUENCE [LARGE SCALE GENOMIC DNA]</scope>
    <source>
        <strain evidence="2">LMG 29326</strain>
    </source>
</reference>
<feature type="region of interest" description="Disordered" evidence="1">
    <location>
        <begin position="75"/>
        <end position="109"/>
    </location>
</feature>
<evidence type="ECO:0000256" key="1">
    <source>
        <dbReference type="SAM" id="MobiDB-lite"/>
    </source>
</evidence>
<organism evidence="2 3">
    <name type="scientific">Caballeronia ptereochthonis</name>
    <dbReference type="NCBI Taxonomy" id="1777144"/>
    <lineage>
        <taxon>Bacteria</taxon>
        <taxon>Pseudomonadati</taxon>
        <taxon>Pseudomonadota</taxon>
        <taxon>Betaproteobacteria</taxon>
        <taxon>Burkholderiales</taxon>
        <taxon>Burkholderiaceae</taxon>
        <taxon>Caballeronia</taxon>
    </lineage>
</organism>
<name>A0A158EBN8_9BURK</name>
<dbReference type="Proteomes" id="UP000054978">
    <property type="component" value="Unassembled WGS sequence"/>
</dbReference>
<dbReference type="RefSeq" id="WP_087050252.1">
    <property type="nucleotide sequence ID" value="NZ_FCOB02000081.1"/>
</dbReference>
<dbReference type="OrthoDB" id="5666689at2"/>
<dbReference type="EMBL" id="FCOB02000081">
    <property type="protein sequence ID" value="SAL04299.1"/>
    <property type="molecule type" value="Genomic_DNA"/>
</dbReference>
<evidence type="ECO:0000313" key="3">
    <source>
        <dbReference type="Proteomes" id="UP000054978"/>
    </source>
</evidence>